<dbReference type="EMBL" id="LN827929">
    <property type="protein sequence ID" value="CEZ20110.1"/>
    <property type="molecule type" value="Genomic_DNA"/>
</dbReference>
<dbReference type="Proteomes" id="UP000064007">
    <property type="component" value="Chromosome 1"/>
</dbReference>
<dbReference type="STRING" id="1581557.BN1208_1230"/>
<keyword evidence="2" id="KW-1185">Reference proteome</keyword>
<name>A0A0D6EWK8_9PROT</name>
<proteinExistence type="predicted"/>
<evidence type="ECO:0000313" key="2">
    <source>
        <dbReference type="Proteomes" id="UP000064007"/>
    </source>
</evidence>
<evidence type="ECO:0008006" key="3">
    <source>
        <dbReference type="Google" id="ProtNLM"/>
    </source>
</evidence>
<reference evidence="2" key="1">
    <citation type="submission" date="2014-12" db="EMBL/GenBank/DDBJ databases">
        <authorList>
            <person name="Salcher M.M."/>
        </authorList>
    </citation>
    <scope>NUCLEOTIDE SEQUENCE [LARGE SCALE GENOMIC DNA]</scope>
    <source>
        <strain evidence="2">MMS-10A-171</strain>
    </source>
</reference>
<sequence>MAIKNVLGTKLELCNLNPITGFTRSGCCETGPEDVGQHTVCAEVTEEFLQFSKLKGNDLTTPRPEYEFVGLKKGDRWCLCANRWLEALEDGVAPPVVLEATHEKALEIIDLAELKYHQLR</sequence>
<dbReference type="RefSeq" id="WP_046488853.1">
    <property type="nucleotide sequence ID" value="NZ_LN827929.1"/>
</dbReference>
<dbReference type="AlphaFoldDB" id="A0A0D6EWK8"/>
<evidence type="ECO:0000313" key="1">
    <source>
        <dbReference type="EMBL" id="CEZ20110.1"/>
    </source>
</evidence>
<dbReference type="Pfam" id="PF09996">
    <property type="entry name" value="DUF2237"/>
    <property type="match status" value="1"/>
</dbReference>
<gene>
    <name evidence="1" type="ORF">BN1208_1230</name>
</gene>
<dbReference type="Gene3D" id="3.30.56.110">
    <property type="entry name" value="Protein of unknown function DUF2237"/>
    <property type="match status" value="1"/>
</dbReference>
<protein>
    <recommendedName>
        <fullName evidence="3">DUF2237 domain-containing protein</fullName>
    </recommendedName>
</protein>
<dbReference type="PANTHER" id="PTHR37466:SF1">
    <property type="entry name" value="SLR1628 PROTEIN"/>
    <property type="match status" value="1"/>
</dbReference>
<dbReference type="OrthoDB" id="9792525at2"/>
<dbReference type="PANTHER" id="PTHR37466">
    <property type="entry name" value="SLR1628 PROTEIN"/>
    <property type="match status" value="1"/>
</dbReference>
<dbReference type="HOGENOM" id="CLU_127770_1_0_4"/>
<organism evidence="1 2">
    <name type="scientific">Candidatus Methylopumilus planktonicus</name>
    <dbReference type="NCBI Taxonomy" id="1581557"/>
    <lineage>
        <taxon>Bacteria</taxon>
        <taxon>Pseudomonadati</taxon>
        <taxon>Pseudomonadota</taxon>
        <taxon>Betaproteobacteria</taxon>
        <taxon>Nitrosomonadales</taxon>
        <taxon>Methylophilaceae</taxon>
        <taxon>Candidatus Methylopumilus</taxon>
    </lineage>
</organism>
<dbReference type="InterPro" id="IPR018714">
    <property type="entry name" value="DUF2237"/>
</dbReference>
<dbReference type="KEGG" id="mbat:BN1208_1230"/>
<accession>A0A0D6EWK8</accession>